<dbReference type="OrthoDB" id="6127264at2759"/>
<sequence>MPPYSSGTTATLTCNIGSTPIGVTVSTCTNGVWNPPILGQCPLNVQNETIHGHSEAAATTTTSIILDCPSPPPIANGKV</sequence>
<dbReference type="EMBL" id="UYRT01104394">
    <property type="protein sequence ID" value="VDN43971.1"/>
    <property type="molecule type" value="Genomic_DNA"/>
</dbReference>
<keyword evidence="3" id="KW-1185">Reference proteome</keyword>
<dbReference type="Gene3D" id="2.10.70.10">
    <property type="entry name" value="Complement Module, domain 1"/>
    <property type="match status" value="1"/>
</dbReference>
<dbReference type="InterPro" id="IPR035976">
    <property type="entry name" value="Sushi/SCR/CCP_sf"/>
</dbReference>
<name>A0A3P7PM17_9BILA</name>
<evidence type="ECO:0008006" key="4">
    <source>
        <dbReference type="Google" id="ProtNLM"/>
    </source>
</evidence>
<gene>
    <name evidence="2" type="ORF">GPUH_LOCUS25255</name>
</gene>
<dbReference type="SUPFAM" id="SSF57535">
    <property type="entry name" value="Complement control module/SCR domain"/>
    <property type="match status" value="1"/>
</dbReference>
<accession>A0A3P7PM17</accession>
<reference evidence="2 3" key="1">
    <citation type="submission" date="2018-11" db="EMBL/GenBank/DDBJ databases">
        <authorList>
            <consortium name="Pathogen Informatics"/>
        </authorList>
    </citation>
    <scope>NUCLEOTIDE SEQUENCE [LARGE SCALE GENOMIC DNA]</scope>
</reference>
<evidence type="ECO:0000256" key="1">
    <source>
        <dbReference type="ARBA" id="ARBA00023157"/>
    </source>
</evidence>
<dbReference type="AlphaFoldDB" id="A0A3P7PM17"/>
<dbReference type="CDD" id="cd00033">
    <property type="entry name" value="CCP"/>
    <property type="match status" value="1"/>
</dbReference>
<dbReference type="Proteomes" id="UP000271098">
    <property type="component" value="Unassembled WGS sequence"/>
</dbReference>
<protein>
    <recommendedName>
        <fullName evidence="4">Sushi domain-containing protein</fullName>
    </recommendedName>
</protein>
<organism evidence="2 3">
    <name type="scientific">Gongylonema pulchrum</name>
    <dbReference type="NCBI Taxonomy" id="637853"/>
    <lineage>
        <taxon>Eukaryota</taxon>
        <taxon>Metazoa</taxon>
        <taxon>Ecdysozoa</taxon>
        <taxon>Nematoda</taxon>
        <taxon>Chromadorea</taxon>
        <taxon>Rhabditida</taxon>
        <taxon>Spirurina</taxon>
        <taxon>Spiruromorpha</taxon>
        <taxon>Spiruroidea</taxon>
        <taxon>Gongylonematidae</taxon>
        <taxon>Gongylonema</taxon>
    </lineage>
</organism>
<evidence type="ECO:0000313" key="3">
    <source>
        <dbReference type="Proteomes" id="UP000271098"/>
    </source>
</evidence>
<keyword evidence="1" id="KW-1015">Disulfide bond</keyword>
<proteinExistence type="predicted"/>
<dbReference type="InterPro" id="IPR000436">
    <property type="entry name" value="Sushi_SCR_CCP_dom"/>
</dbReference>
<evidence type="ECO:0000313" key="2">
    <source>
        <dbReference type="EMBL" id="VDN43971.1"/>
    </source>
</evidence>